<dbReference type="GO" id="GO:0016279">
    <property type="term" value="F:protein-lysine N-methyltransferase activity"/>
    <property type="evidence" value="ECO:0007669"/>
    <property type="project" value="TreeGrafter"/>
</dbReference>
<feature type="chain" id="PRO_5029663444" description="Rubisco LSMT substrate-binding domain-containing protein" evidence="1">
    <location>
        <begin position="24"/>
        <end position="481"/>
    </location>
</feature>
<dbReference type="InterPro" id="IPR046341">
    <property type="entry name" value="SET_dom_sf"/>
</dbReference>
<proteinExistence type="predicted"/>
<dbReference type="PANTHER" id="PTHR13271">
    <property type="entry name" value="UNCHARACTERIZED PUTATIVE METHYLTRANSFERASE"/>
    <property type="match status" value="1"/>
</dbReference>
<dbReference type="Gene3D" id="3.90.1410.10">
    <property type="entry name" value="set domain protein methyltransferase, domain 1"/>
    <property type="match status" value="1"/>
</dbReference>
<reference evidence="2 3" key="1">
    <citation type="submission" date="2020-04" db="EMBL/GenBank/DDBJ databases">
        <title>Perkinsus chesapeaki whole genome sequence.</title>
        <authorList>
            <person name="Bogema D.R."/>
        </authorList>
    </citation>
    <scope>NUCLEOTIDE SEQUENCE [LARGE SCALE GENOMIC DNA]</scope>
    <source>
        <strain evidence="2">ATCC PRA-425</strain>
    </source>
</reference>
<name>A0A7J6MXF8_PERCH</name>
<keyword evidence="3" id="KW-1185">Reference proteome</keyword>
<sequence length="481" mass="54828">MPGSSGLPRALSLLQFLVATARAKDVCREVTEQGTCASPARAPVGYSRMKFDGTYSVLDAHVYYGQPILKVPLSDMITLESDEEEPERVALTRGQSEDEAHLVEATLAVIAFRFEKCPGHRGCSWLRETEREGDMLALNLTQVQLKAIAGTSVESVPEEMIEKLEMVTGRIAEVRPEWQSFVRWAFSVVMRYSRVVHPDLALREQEAPQMVVIANELVNKIPIHTSPERGTHPTRNSPVMLCFDDREIVQNNGQIAEMVVLVARRDMRRGEEIFLWAGQFSNSELLMRYNLTLKGNPVGIGGGGWRQDSAVVKAQRRKVPLEISVSFKVPSNWDEDPNSKVRALYKKFNCTSTSQFIIRISSKGRPDRDLQIRCFRVGWFMTSGWFSPKLLNMKEQLEKWPPPEEYRGVSDWLAWTQADNELTKAIAAHCKNARERLRENMDSSTARYFRDSVVIDDTRLWKLRIEETRAAKKCLLLLPRR</sequence>
<dbReference type="EMBL" id="JAAPAO010000045">
    <property type="protein sequence ID" value="KAF4675591.1"/>
    <property type="molecule type" value="Genomic_DNA"/>
</dbReference>
<feature type="signal peptide" evidence="1">
    <location>
        <begin position="1"/>
        <end position="23"/>
    </location>
</feature>
<organism evidence="2 3">
    <name type="scientific">Perkinsus chesapeaki</name>
    <name type="common">Clam parasite</name>
    <name type="synonym">Perkinsus andrewsi</name>
    <dbReference type="NCBI Taxonomy" id="330153"/>
    <lineage>
        <taxon>Eukaryota</taxon>
        <taxon>Sar</taxon>
        <taxon>Alveolata</taxon>
        <taxon>Perkinsozoa</taxon>
        <taxon>Perkinsea</taxon>
        <taxon>Perkinsida</taxon>
        <taxon>Perkinsidae</taxon>
        <taxon>Perkinsus</taxon>
    </lineage>
</organism>
<evidence type="ECO:0000313" key="2">
    <source>
        <dbReference type="EMBL" id="KAF4675591.1"/>
    </source>
</evidence>
<keyword evidence="1" id="KW-0732">Signal</keyword>
<dbReference type="Proteomes" id="UP000591131">
    <property type="component" value="Unassembled WGS sequence"/>
</dbReference>
<dbReference type="InterPro" id="IPR050600">
    <property type="entry name" value="SETD3_SETD6_MTase"/>
</dbReference>
<dbReference type="OrthoDB" id="441812at2759"/>
<protein>
    <recommendedName>
        <fullName evidence="4">Rubisco LSMT substrate-binding domain-containing protein</fullName>
    </recommendedName>
</protein>
<dbReference type="AlphaFoldDB" id="A0A7J6MXF8"/>
<evidence type="ECO:0000313" key="3">
    <source>
        <dbReference type="Proteomes" id="UP000591131"/>
    </source>
</evidence>
<comment type="caution">
    <text evidence="2">The sequence shown here is derived from an EMBL/GenBank/DDBJ whole genome shotgun (WGS) entry which is preliminary data.</text>
</comment>
<accession>A0A7J6MXF8</accession>
<evidence type="ECO:0000256" key="1">
    <source>
        <dbReference type="SAM" id="SignalP"/>
    </source>
</evidence>
<gene>
    <name evidence="2" type="ORF">FOL47_007543</name>
</gene>
<dbReference type="SUPFAM" id="SSF82199">
    <property type="entry name" value="SET domain"/>
    <property type="match status" value="1"/>
</dbReference>
<evidence type="ECO:0008006" key="4">
    <source>
        <dbReference type="Google" id="ProtNLM"/>
    </source>
</evidence>